<sequence>MFISRYFFILTLAAVLLAAATEEADAEASPTPSSQPEEQVCVEGECVEEPEDNGSEDGFAKGQWTTAGLNQNKTIHDLWWNLGCGELFEKARPVPTREQFDTSIALYNEIQTDEALRIDPSDKGIFVDVEIKQAGEKGRGSSPWKTYRRAKFGGRPMTTPQSSTMESSTESLS</sequence>
<evidence type="ECO:0000313" key="3">
    <source>
        <dbReference type="EMBL" id="EJK53217.1"/>
    </source>
</evidence>
<evidence type="ECO:0000256" key="2">
    <source>
        <dbReference type="SAM" id="SignalP"/>
    </source>
</evidence>
<gene>
    <name evidence="3" type="ORF">THAOC_27399</name>
</gene>
<dbReference type="AlphaFoldDB" id="K0S2Y4"/>
<reference evidence="3 4" key="1">
    <citation type="journal article" date="2012" name="Genome Biol.">
        <title>Genome and low-iron response of an oceanic diatom adapted to chronic iron limitation.</title>
        <authorList>
            <person name="Lommer M."/>
            <person name="Specht M."/>
            <person name="Roy A.S."/>
            <person name="Kraemer L."/>
            <person name="Andreson R."/>
            <person name="Gutowska M.A."/>
            <person name="Wolf J."/>
            <person name="Bergner S.V."/>
            <person name="Schilhabel M.B."/>
            <person name="Klostermeier U.C."/>
            <person name="Beiko R.G."/>
            <person name="Rosenstiel P."/>
            <person name="Hippler M."/>
            <person name="Laroche J."/>
        </authorList>
    </citation>
    <scope>NUCLEOTIDE SEQUENCE [LARGE SCALE GENOMIC DNA]</scope>
    <source>
        <strain evidence="3 4">CCMP1005</strain>
    </source>
</reference>
<feature type="signal peptide" evidence="2">
    <location>
        <begin position="1"/>
        <end position="26"/>
    </location>
</feature>
<evidence type="ECO:0000313" key="4">
    <source>
        <dbReference type="Proteomes" id="UP000266841"/>
    </source>
</evidence>
<keyword evidence="2" id="KW-0732">Signal</keyword>
<feature type="region of interest" description="Disordered" evidence="1">
    <location>
        <begin position="136"/>
        <end position="173"/>
    </location>
</feature>
<keyword evidence="4" id="KW-1185">Reference proteome</keyword>
<dbReference type="Proteomes" id="UP000266841">
    <property type="component" value="Unassembled WGS sequence"/>
</dbReference>
<name>K0S2Y4_THAOC</name>
<evidence type="ECO:0000256" key="1">
    <source>
        <dbReference type="SAM" id="MobiDB-lite"/>
    </source>
</evidence>
<proteinExistence type="predicted"/>
<protein>
    <submittedName>
        <fullName evidence="3">Uncharacterized protein</fullName>
    </submittedName>
</protein>
<dbReference type="EMBL" id="AGNL01038237">
    <property type="protein sequence ID" value="EJK53217.1"/>
    <property type="molecule type" value="Genomic_DNA"/>
</dbReference>
<feature type="chain" id="PRO_5003839649" evidence="2">
    <location>
        <begin position="27"/>
        <end position="173"/>
    </location>
</feature>
<feature type="compositionally biased region" description="Low complexity" evidence="1">
    <location>
        <begin position="156"/>
        <end position="173"/>
    </location>
</feature>
<comment type="caution">
    <text evidence="3">The sequence shown here is derived from an EMBL/GenBank/DDBJ whole genome shotgun (WGS) entry which is preliminary data.</text>
</comment>
<organism evidence="3 4">
    <name type="scientific">Thalassiosira oceanica</name>
    <name type="common">Marine diatom</name>
    <dbReference type="NCBI Taxonomy" id="159749"/>
    <lineage>
        <taxon>Eukaryota</taxon>
        <taxon>Sar</taxon>
        <taxon>Stramenopiles</taxon>
        <taxon>Ochrophyta</taxon>
        <taxon>Bacillariophyta</taxon>
        <taxon>Coscinodiscophyceae</taxon>
        <taxon>Thalassiosirophycidae</taxon>
        <taxon>Thalassiosirales</taxon>
        <taxon>Thalassiosiraceae</taxon>
        <taxon>Thalassiosira</taxon>
    </lineage>
</organism>
<accession>K0S2Y4</accession>